<feature type="coiled-coil region" evidence="1">
    <location>
        <begin position="123"/>
        <end position="150"/>
    </location>
</feature>
<proteinExistence type="predicted"/>
<dbReference type="Proteomes" id="UP000469763">
    <property type="component" value="Unassembled WGS sequence"/>
</dbReference>
<sequence length="380" mass="40264">MSPLDMAISGAYALALLALPLRPVAASAAIVVVTLAEVMMPMDSWAVQSMWGLWYALIVLTMRGLLWPAVAAIVVLSCLSLAQGDRMLITTFHPSMMLMLPFLVVACMLGLGMRMWRLEMRRKERAEARRALLERENAQYRERLDLLHRLHGEVAGSLAYAVLLCRRMREENGRSAEADSDSAGYAARVEEAVTQALGSLRHGVIEPTRRLVEEGPPVGAADGHPSEGTAASGDAMATIRRHVERAADRLRGVGLPCETVVRGDPSGLDGERAALIVRVVDEMGNNMVKYAVPGPCAIAVVADDAGGVRVWSSNACAGANAGEAEDAGEVGDGESSLSGGTGLALLRDSLAVYGGSLTVSREDDIWTASAVLPAPIAPTV</sequence>
<evidence type="ECO:0000256" key="1">
    <source>
        <dbReference type="SAM" id="Coils"/>
    </source>
</evidence>
<evidence type="ECO:0000313" key="4">
    <source>
        <dbReference type="EMBL" id="NEG77724.1"/>
    </source>
</evidence>
<evidence type="ECO:0000256" key="2">
    <source>
        <dbReference type="SAM" id="MobiDB-lite"/>
    </source>
</evidence>
<keyword evidence="1" id="KW-0175">Coiled coil</keyword>
<keyword evidence="3" id="KW-0472">Membrane</keyword>
<dbReference type="OrthoDB" id="3233348at2"/>
<dbReference type="EMBL" id="WHZY01000002">
    <property type="protein sequence ID" value="NEG77724.1"/>
    <property type="molecule type" value="Genomic_DNA"/>
</dbReference>
<gene>
    <name evidence="4" type="ORF">GFD22_01725</name>
</gene>
<name>A0A7K3TGC5_9BIFI</name>
<evidence type="ECO:0000256" key="3">
    <source>
        <dbReference type="SAM" id="Phobius"/>
    </source>
</evidence>
<keyword evidence="3" id="KW-1133">Transmembrane helix</keyword>
<protein>
    <recommendedName>
        <fullName evidence="6">Histidine kinase</fullName>
    </recommendedName>
</protein>
<dbReference type="RefSeq" id="WP_152349874.1">
    <property type="nucleotide sequence ID" value="NZ_WBSN01000003.1"/>
</dbReference>
<organism evidence="4 5">
    <name type="scientific">Bifidobacterium avesanii</name>
    <dbReference type="NCBI Taxonomy" id="1798157"/>
    <lineage>
        <taxon>Bacteria</taxon>
        <taxon>Bacillati</taxon>
        <taxon>Actinomycetota</taxon>
        <taxon>Actinomycetes</taxon>
        <taxon>Bifidobacteriales</taxon>
        <taxon>Bifidobacteriaceae</taxon>
        <taxon>Bifidobacterium</taxon>
    </lineage>
</organism>
<dbReference type="InterPro" id="IPR036890">
    <property type="entry name" value="HATPase_C_sf"/>
</dbReference>
<reference evidence="4 5" key="1">
    <citation type="submission" date="2019-10" db="EMBL/GenBank/DDBJ databases">
        <title>Bifidobacterium from non-human primates.</title>
        <authorList>
            <person name="Modesto M."/>
        </authorList>
    </citation>
    <scope>NUCLEOTIDE SEQUENCE [LARGE SCALE GENOMIC DNA]</scope>
    <source>
        <strain evidence="4 5">TREC</strain>
    </source>
</reference>
<evidence type="ECO:0000313" key="5">
    <source>
        <dbReference type="Proteomes" id="UP000469763"/>
    </source>
</evidence>
<accession>A0A7K3TGC5</accession>
<keyword evidence="3" id="KW-0812">Transmembrane</keyword>
<feature type="transmembrane region" description="Helical" evidence="3">
    <location>
        <begin position="96"/>
        <end position="116"/>
    </location>
</feature>
<dbReference type="Gene3D" id="3.30.565.10">
    <property type="entry name" value="Histidine kinase-like ATPase, C-terminal domain"/>
    <property type="match status" value="1"/>
</dbReference>
<evidence type="ECO:0008006" key="6">
    <source>
        <dbReference type="Google" id="ProtNLM"/>
    </source>
</evidence>
<comment type="caution">
    <text evidence="4">The sequence shown here is derived from an EMBL/GenBank/DDBJ whole genome shotgun (WGS) entry which is preliminary data.</text>
</comment>
<dbReference type="AlphaFoldDB" id="A0A7K3TGC5"/>
<keyword evidence="5" id="KW-1185">Reference proteome</keyword>
<feature type="region of interest" description="Disordered" evidence="2">
    <location>
        <begin position="214"/>
        <end position="233"/>
    </location>
</feature>